<evidence type="ECO:0000313" key="1">
    <source>
        <dbReference type="EMBL" id="MDV3103441.1"/>
    </source>
</evidence>
<gene>
    <name evidence="1" type="ORF">RBI02_02615</name>
</gene>
<dbReference type="AlphaFoldDB" id="A0AAE4NVK7"/>
<sequence length="107" mass="11838">MIVRGRIILEELSVPFEVSKTRKGLSLRIGLPEKPLEYSVDCPCLEPLELLGLFLPALEEELGEIKGVLVEEVMSEGVGGKLTERLRKFKKIHGLSSEVAKNLKVAP</sequence>
<dbReference type="EMBL" id="JAVDZE010000001">
    <property type="protein sequence ID" value="MDV3103441.1"/>
    <property type="molecule type" value="Genomic_DNA"/>
</dbReference>
<keyword evidence="2" id="KW-1185">Reference proteome</keyword>
<proteinExistence type="predicted"/>
<reference evidence="1 2" key="1">
    <citation type="submission" date="2023-08" db="EMBL/GenBank/DDBJ databases">
        <title>Draft genome sequence of Thermococcus waiotapuensis WT1T, a thermophilic sulphur-dependent archaeon from order Thermococcales.</title>
        <authorList>
            <person name="Manners S.H."/>
            <person name="Carere C.R."/>
            <person name="Dhami M.K."/>
            <person name="Dobson R.C.J."/>
            <person name="Stott M.B."/>
        </authorList>
    </citation>
    <scope>NUCLEOTIDE SEQUENCE [LARGE SCALE GENOMIC DNA]</scope>
    <source>
        <strain evidence="1 2">WT1</strain>
    </source>
</reference>
<accession>A0AAE4NVK7</accession>
<comment type="caution">
    <text evidence="1">The sequence shown here is derived from an EMBL/GenBank/DDBJ whole genome shotgun (WGS) entry which is preliminary data.</text>
</comment>
<organism evidence="1 2">
    <name type="scientific">Thermococcus waiotapuensis</name>
    <dbReference type="NCBI Taxonomy" id="90909"/>
    <lineage>
        <taxon>Archaea</taxon>
        <taxon>Methanobacteriati</taxon>
        <taxon>Methanobacteriota</taxon>
        <taxon>Thermococci</taxon>
        <taxon>Thermococcales</taxon>
        <taxon>Thermococcaceae</taxon>
        <taxon>Thermococcus</taxon>
    </lineage>
</organism>
<evidence type="ECO:0000313" key="2">
    <source>
        <dbReference type="Proteomes" id="UP001245683"/>
    </source>
</evidence>
<name>A0AAE4NVK7_9EURY</name>
<protein>
    <submittedName>
        <fullName evidence="1">Uncharacterized protein</fullName>
    </submittedName>
</protein>
<dbReference type="RefSeq" id="WP_315340153.1">
    <property type="nucleotide sequence ID" value="NZ_JAVDZE010000001.1"/>
</dbReference>
<dbReference type="Proteomes" id="UP001245683">
    <property type="component" value="Unassembled WGS sequence"/>
</dbReference>